<dbReference type="InterPro" id="IPR029056">
    <property type="entry name" value="Ribokinase-like"/>
</dbReference>
<dbReference type="GO" id="GO:0019303">
    <property type="term" value="P:D-ribose catabolic process"/>
    <property type="evidence" value="ECO:0007669"/>
    <property type="project" value="UniProtKB-UniRule"/>
</dbReference>
<comment type="similarity">
    <text evidence="12">Belongs to the carbohydrate kinase PfkB family. Ribokinase subfamily.</text>
</comment>
<comment type="caution">
    <text evidence="12">Lacks conserved residue(s) required for the propagation of feature annotation.</text>
</comment>
<dbReference type="EC" id="2.7.1.15" evidence="2 12"/>
<keyword evidence="10 12" id="KW-0630">Potassium</keyword>
<feature type="binding site" evidence="12">
    <location>
        <position position="142"/>
    </location>
    <ligand>
        <name>substrate</name>
    </ligand>
</feature>
<evidence type="ECO:0000259" key="13">
    <source>
        <dbReference type="Pfam" id="PF00294"/>
    </source>
</evidence>
<keyword evidence="5 12" id="KW-0479">Metal-binding</keyword>
<name>A0A077UFQ6_9STAP</name>
<evidence type="ECO:0000256" key="12">
    <source>
        <dbReference type="HAMAP-Rule" id="MF_01987"/>
    </source>
</evidence>
<proteinExistence type="inferred from homology"/>
<dbReference type="GO" id="GO:0004747">
    <property type="term" value="F:ribokinase activity"/>
    <property type="evidence" value="ECO:0007669"/>
    <property type="project" value="UniProtKB-UniRule"/>
</dbReference>
<comment type="subcellular location">
    <subcellularLocation>
        <location evidence="12">Cytoplasm</location>
    </subcellularLocation>
</comment>
<evidence type="ECO:0000313" key="15">
    <source>
        <dbReference type="Proteomes" id="UP000044616"/>
    </source>
</evidence>
<comment type="catalytic activity">
    <reaction evidence="12">
        <text>D-ribose + ATP = D-ribose 5-phosphate + ADP + H(+)</text>
        <dbReference type="Rhea" id="RHEA:13697"/>
        <dbReference type="ChEBI" id="CHEBI:15378"/>
        <dbReference type="ChEBI" id="CHEBI:30616"/>
        <dbReference type="ChEBI" id="CHEBI:47013"/>
        <dbReference type="ChEBI" id="CHEBI:78346"/>
        <dbReference type="ChEBI" id="CHEBI:456216"/>
        <dbReference type="EC" id="2.7.1.15"/>
    </reaction>
</comment>
<dbReference type="CDD" id="cd01174">
    <property type="entry name" value="ribokinase"/>
    <property type="match status" value="1"/>
</dbReference>
<keyword evidence="8 12" id="KW-0067">ATP-binding</keyword>
<evidence type="ECO:0000256" key="2">
    <source>
        <dbReference type="ARBA" id="ARBA00012035"/>
    </source>
</evidence>
<feature type="binding site" evidence="12">
    <location>
        <position position="279"/>
    </location>
    <ligand>
        <name>ATP</name>
        <dbReference type="ChEBI" id="CHEBI:30616"/>
    </ligand>
</feature>
<comment type="similarity">
    <text evidence="1">Belongs to the carbohydrate kinase pfkB family.</text>
</comment>
<feature type="binding site" evidence="12">
    <location>
        <begin position="41"/>
        <end position="45"/>
    </location>
    <ligand>
        <name>substrate</name>
    </ligand>
</feature>
<comment type="subunit">
    <text evidence="12">Homodimer.</text>
</comment>
<feature type="binding site" evidence="12">
    <location>
        <begin position="253"/>
        <end position="254"/>
    </location>
    <ligand>
        <name>ATP</name>
        <dbReference type="ChEBI" id="CHEBI:30616"/>
    </ligand>
</feature>
<dbReference type="Pfam" id="PF00294">
    <property type="entry name" value="PfkB"/>
    <property type="match status" value="1"/>
</dbReference>
<dbReference type="NCBIfam" id="TIGR02152">
    <property type="entry name" value="D_ribokin_bact"/>
    <property type="match status" value="1"/>
</dbReference>
<dbReference type="EMBL" id="CCEH01000002">
    <property type="protein sequence ID" value="CDR27105.1"/>
    <property type="molecule type" value="Genomic_DNA"/>
</dbReference>
<gene>
    <name evidence="12 14" type="primary">rbsK</name>
    <name evidence="14" type="ORF">ERS140147_00358</name>
</gene>
<accession>A0A077UFQ6</accession>
<dbReference type="UniPathway" id="UPA00916">
    <property type="reaction ID" value="UER00889"/>
</dbReference>
<dbReference type="GO" id="GO:0005524">
    <property type="term" value="F:ATP binding"/>
    <property type="evidence" value="ECO:0007669"/>
    <property type="project" value="UniProtKB-UniRule"/>
</dbReference>
<comment type="cofactor">
    <cofactor evidence="12">
        <name>Mg(2+)</name>
        <dbReference type="ChEBI" id="CHEBI:18420"/>
    </cofactor>
    <text evidence="12">Requires a divalent cation, most likely magnesium in vivo, as an electrophilic catalyst to aid phosphoryl group transfer. It is the chelate of the metal and the nucleotide that is the actual substrate.</text>
</comment>
<dbReference type="PANTHER" id="PTHR10584:SF166">
    <property type="entry name" value="RIBOKINASE"/>
    <property type="match status" value="1"/>
</dbReference>
<evidence type="ECO:0000256" key="6">
    <source>
        <dbReference type="ARBA" id="ARBA00022741"/>
    </source>
</evidence>
<dbReference type="PROSITE" id="PS00584">
    <property type="entry name" value="PFKB_KINASES_2"/>
    <property type="match status" value="1"/>
</dbReference>
<dbReference type="InterPro" id="IPR002173">
    <property type="entry name" value="Carboh/pur_kinase_PfkB_CS"/>
</dbReference>
<feature type="binding site" evidence="12">
    <location>
        <position position="186"/>
    </location>
    <ligand>
        <name>ATP</name>
        <dbReference type="ChEBI" id="CHEBI:30616"/>
    </ligand>
</feature>
<dbReference type="PRINTS" id="PR00990">
    <property type="entry name" value="RIBOKINASE"/>
</dbReference>
<feature type="domain" description="Carbohydrate kinase PfkB" evidence="13">
    <location>
        <begin position="3"/>
        <end position="296"/>
    </location>
</feature>
<dbReference type="RefSeq" id="WP_047529228.1">
    <property type="nucleotide sequence ID" value="NZ_CCEH01000002.1"/>
</dbReference>
<dbReference type="AlphaFoldDB" id="A0A077UFQ6"/>
<dbReference type="Gene3D" id="3.40.1190.20">
    <property type="match status" value="1"/>
</dbReference>
<feature type="binding site" evidence="12">
    <location>
        <position position="290"/>
    </location>
    <ligand>
        <name>K(+)</name>
        <dbReference type="ChEBI" id="CHEBI:29103"/>
    </ligand>
</feature>
<evidence type="ECO:0000256" key="10">
    <source>
        <dbReference type="ARBA" id="ARBA00022958"/>
    </source>
</evidence>
<comment type="activity regulation">
    <text evidence="12">Activated by a monovalent cation that binds near, but not in, the active site. The most likely occupant of the site in vivo is potassium. Ion binding induces a conformational change that may alter substrate affinity.</text>
</comment>
<feature type="binding site" evidence="12">
    <location>
        <position position="285"/>
    </location>
    <ligand>
        <name>K(+)</name>
        <dbReference type="ChEBI" id="CHEBI:29103"/>
    </ligand>
</feature>
<evidence type="ECO:0000256" key="11">
    <source>
        <dbReference type="ARBA" id="ARBA00023277"/>
    </source>
</evidence>
<comment type="pathway">
    <text evidence="12">Carbohydrate metabolism; D-ribose degradation; D-ribose 5-phosphate from beta-D-ribopyranose: step 2/2.</text>
</comment>
<keyword evidence="6 12" id="KW-0547">Nucleotide-binding</keyword>
<dbReference type="Proteomes" id="UP000044616">
    <property type="component" value="Unassembled WGS sequence"/>
</dbReference>
<dbReference type="GO" id="GO:0005829">
    <property type="term" value="C:cytosol"/>
    <property type="evidence" value="ECO:0007669"/>
    <property type="project" value="TreeGrafter"/>
</dbReference>
<keyword evidence="11 12" id="KW-0119">Carbohydrate metabolism</keyword>
<feature type="binding site" evidence="12">
    <location>
        <position position="288"/>
    </location>
    <ligand>
        <name>K(+)</name>
        <dbReference type="ChEBI" id="CHEBI:29103"/>
    </ligand>
</feature>
<dbReference type="SUPFAM" id="SSF53613">
    <property type="entry name" value="Ribokinase-like"/>
    <property type="match status" value="1"/>
</dbReference>
<evidence type="ECO:0000256" key="5">
    <source>
        <dbReference type="ARBA" id="ARBA00022723"/>
    </source>
</evidence>
<feature type="active site" description="Proton acceptor" evidence="12">
    <location>
        <position position="254"/>
    </location>
</feature>
<evidence type="ECO:0000256" key="4">
    <source>
        <dbReference type="ARBA" id="ARBA00022679"/>
    </source>
</evidence>
<dbReference type="HAMAP" id="MF_01987">
    <property type="entry name" value="Ribokinase"/>
    <property type="match status" value="1"/>
</dbReference>
<evidence type="ECO:0000256" key="3">
    <source>
        <dbReference type="ARBA" id="ARBA00016943"/>
    </source>
</evidence>
<comment type="function">
    <text evidence="12">Catalyzes the phosphorylation of ribose at O-5 in a reaction requiring ATP and magnesium. The resulting D-ribose-5-phosphate can then be used either for sythesis of nucleotides, histidine, and tryptophan, or as a component of the pentose phosphate pathway.</text>
</comment>
<protein>
    <recommendedName>
        <fullName evidence="3 12">Ribokinase</fullName>
        <shortName evidence="12">RK</shortName>
        <ecNumber evidence="2 12">2.7.1.15</ecNumber>
    </recommendedName>
</protein>
<feature type="binding site" evidence="12">
    <location>
        <position position="248"/>
    </location>
    <ligand>
        <name>K(+)</name>
        <dbReference type="ChEBI" id="CHEBI:29103"/>
    </ligand>
</feature>
<keyword evidence="4 12" id="KW-0808">Transferase</keyword>
<evidence type="ECO:0000256" key="9">
    <source>
        <dbReference type="ARBA" id="ARBA00022842"/>
    </source>
</evidence>
<feature type="binding site" evidence="12">
    <location>
        <begin position="12"/>
        <end position="14"/>
    </location>
    <ligand>
        <name>substrate</name>
    </ligand>
</feature>
<dbReference type="GO" id="GO:0046872">
    <property type="term" value="F:metal ion binding"/>
    <property type="evidence" value="ECO:0007669"/>
    <property type="project" value="UniProtKB-KW"/>
</dbReference>
<organism evidence="14 15">
    <name type="scientific">Staphylococcus schweitzeri</name>
    <dbReference type="NCBI Taxonomy" id="1654388"/>
    <lineage>
        <taxon>Bacteria</taxon>
        <taxon>Bacillati</taxon>
        <taxon>Bacillota</taxon>
        <taxon>Bacilli</taxon>
        <taxon>Bacillales</taxon>
        <taxon>Staphylococcaceae</taxon>
        <taxon>Staphylococcus</taxon>
    </lineage>
</organism>
<keyword evidence="12" id="KW-0963">Cytoplasm</keyword>
<reference evidence="14 15" key="1">
    <citation type="submission" date="2014-05" db="EMBL/GenBank/DDBJ databases">
        <authorList>
            <person name="Aslett A.Martin."/>
            <person name="De Silva Nishadi"/>
        </authorList>
    </citation>
    <scope>NUCLEOTIDE SEQUENCE [LARGE SCALE GENOMIC DNA]</scope>
</reference>
<dbReference type="PANTHER" id="PTHR10584">
    <property type="entry name" value="SUGAR KINASE"/>
    <property type="match status" value="1"/>
</dbReference>
<feature type="binding site" evidence="12">
    <location>
        <position position="254"/>
    </location>
    <ligand>
        <name>substrate</name>
    </ligand>
</feature>
<dbReference type="InterPro" id="IPR002139">
    <property type="entry name" value="Ribo/fructo_kinase"/>
</dbReference>
<keyword evidence="7 12" id="KW-0418">Kinase</keyword>
<feature type="binding site" evidence="12">
    <location>
        <begin position="222"/>
        <end position="227"/>
    </location>
    <ligand>
        <name>ATP</name>
        <dbReference type="ChEBI" id="CHEBI:30616"/>
    </ligand>
</feature>
<dbReference type="InterPro" id="IPR011611">
    <property type="entry name" value="PfkB_dom"/>
</dbReference>
<evidence type="ECO:0000256" key="1">
    <source>
        <dbReference type="ARBA" id="ARBA00005380"/>
    </source>
</evidence>
<evidence type="ECO:0000313" key="14">
    <source>
        <dbReference type="EMBL" id="CDR27105.1"/>
    </source>
</evidence>
<evidence type="ECO:0000256" key="8">
    <source>
        <dbReference type="ARBA" id="ARBA00022840"/>
    </source>
</evidence>
<feature type="binding site" evidence="12">
    <location>
        <position position="250"/>
    </location>
    <ligand>
        <name>K(+)</name>
        <dbReference type="ChEBI" id="CHEBI:29103"/>
    </ligand>
</feature>
<dbReference type="InterPro" id="IPR011877">
    <property type="entry name" value="Ribokinase"/>
</dbReference>
<evidence type="ECO:0000256" key="7">
    <source>
        <dbReference type="ARBA" id="ARBA00022777"/>
    </source>
</evidence>
<feature type="binding site" evidence="12">
    <location>
        <position position="294"/>
    </location>
    <ligand>
        <name>K(+)</name>
        <dbReference type="ChEBI" id="CHEBI:29103"/>
    </ligand>
</feature>
<sequence>MTNKVVILGSTNVDQFLTVERYAQPGETLHVEEAQKAFGGGKGANQAIATARMQADTTFITKIGNDGVADFILEDFKEANIDTSYIIKTDEAKTGQAFITVNAEGQNTIYVYGGANMTITPEDVETAKDAIVKADFIVAQLEVPIPAITSAFEIAKAHGVTTVLNPAPAKPLPEKLLSLIDIIVPNETEAELLSGIKVTDEASMQANADYFLSLGIKTVLITLGKQGTYFATQDHSQQIQAYKVKAIDTTAAGDTFIGAFISRLNKSQDNLAEAIDFGNKASSFTVQRHGSQVSIPLLEEVKNKA</sequence>
<keyword evidence="9 12" id="KW-0460">Magnesium</keyword>